<evidence type="ECO:0000313" key="2">
    <source>
        <dbReference type="EMBL" id="GAA4053529.1"/>
    </source>
</evidence>
<name>A0ABP7UUT1_9ACTN</name>
<gene>
    <name evidence="2" type="ORF">GCM10022233_26020</name>
</gene>
<feature type="compositionally biased region" description="Basic and acidic residues" evidence="1">
    <location>
        <begin position="71"/>
        <end position="93"/>
    </location>
</feature>
<keyword evidence="3" id="KW-1185">Reference proteome</keyword>
<reference evidence="3" key="1">
    <citation type="journal article" date="2019" name="Int. J. Syst. Evol. Microbiol.">
        <title>The Global Catalogue of Microorganisms (GCM) 10K type strain sequencing project: providing services to taxonomists for standard genome sequencing and annotation.</title>
        <authorList>
            <consortium name="The Broad Institute Genomics Platform"/>
            <consortium name="The Broad Institute Genome Sequencing Center for Infectious Disease"/>
            <person name="Wu L."/>
            <person name="Ma J."/>
        </authorList>
    </citation>
    <scope>NUCLEOTIDE SEQUENCE [LARGE SCALE GENOMIC DNA]</scope>
    <source>
        <strain evidence="3">JCM 16925</strain>
    </source>
</reference>
<comment type="caution">
    <text evidence="2">The sequence shown here is derived from an EMBL/GenBank/DDBJ whole genome shotgun (WGS) entry which is preliminary data.</text>
</comment>
<feature type="compositionally biased region" description="Low complexity" evidence="1">
    <location>
        <begin position="58"/>
        <end position="67"/>
    </location>
</feature>
<dbReference type="Proteomes" id="UP001499984">
    <property type="component" value="Unassembled WGS sequence"/>
</dbReference>
<evidence type="ECO:0000313" key="3">
    <source>
        <dbReference type="Proteomes" id="UP001499984"/>
    </source>
</evidence>
<accession>A0ABP7UUT1</accession>
<sequence>MPDPAPTADDITRALTEVDQKGRATMASDARARLSSAIRMLGHDGQLLVFKDPDDALGTTADGADPAPHSGIERPALRERVARANARSRGEIL</sequence>
<organism evidence="2 3">
    <name type="scientific">Streptomyces shaanxiensis</name>
    <dbReference type="NCBI Taxonomy" id="653357"/>
    <lineage>
        <taxon>Bacteria</taxon>
        <taxon>Bacillati</taxon>
        <taxon>Actinomycetota</taxon>
        <taxon>Actinomycetes</taxon>
        <taxon>Kitasatosporales</taxon>
        <taxon>Streptomycetaceae</taxon>
        <taxon>Streptomyces</taxon>
    </lineage>
</organism>
<dbReference type="EMBL" id="BAAAZY010000008">
    <property type="protein sequence ID" value="GAA4053529.1"/>
    <property type="molecule type" value="Genomic_DNA"/>
</dbReference>
<protein>
    <submittedName>
        <fullName evidence="2">Uncharacterized protein</fullName>
    </submittedName>
</protein>
<proteinExistence type="predicted"/>
<evidence type="ECO:0000256" key="1">
    <source>
        <dbReference type="SAM" id="MobiDB-lite"/>
    </source>
</evidence>
<feature type="region of interest" description="Disordered" evidence="1">
    <location>
        <begin position="58"/>
        <end position="93"/>
    </location>
</feature>